<name>A0A2D3WP64_9BACT</name>
<dbReference type="Proteomes" id="UP000228859">
    <property type="component" value="Unassembled WGS sequence"/>
</dbReference>
<proteinExistence type="predicted"/>
<feature type="region of interest" description="Disordered" evidence="1">
    <location>
        <begin position="1"/>
        <end position="111"/>
    </location>
</feature>
<feature type="compositionally biased region" description="Polar residues" evidence="1">
    <location>
        <begin position="93"/>
        <end position="102"/>
    </location>
</feature>
<dbReference type="EMBL" id="DLUI01000002">
    <property type="protein sequence ID" value="DAB39564.1"/>
    <property type="molecule type" value="Genomic_DNA"/>
</dbReference>
<feature type="compositionally biased region" description="Polar residues" evidence="1">
    <location>
        <begin position="52"/>
        <end position="82"/>
    </location>
</feature>
<feature type="compositionally biased region" description="Polar residues" evidence="1">
    <location>
        <begin position="31"/>
        <end position="43"/>
    </location>
</feature>
<protein>
    <submittedName>
        <fullName evidence="2">Uncharacterized protein</fullName>
    </submittedName>
</protein>
<gene>
    <name evidence="2" type="ORF">CFH83_00115</name>
</gene>
<evidence type="ECO:0000313" key="2">
    <source>
        <dbReference type="EMBL" id="DAB39564.1"/>
    </source>
</evidence>
<dbReference type="RefSeq" id="WP_303662714.1">
    <property type="nucleotide sequence ID" value="NZ_DLUI01000002.1"/>
</dbReference>
<accession>A0A2D3WP64</accession>
<evidence type="ECO:0000256" key="1">
    <source>
        <dbReference type="SAM" id="MobiDB-lite"/>
    </source>
</evidence>
<evidence type="ECO:0000313" key="3">
    <source>
        <dbReference type="Proteomes" id="UP000228859"/>
    </source>
</evidence>
<organism evidence="2 3">
    <name type="scientific">Sulfuricurvum kujiense</name>
    <dbReference type="NCBI Taxonomy" id="148813"/>
    <lineage>
        <taxon>Bacteria</taxon>
        <taxon>Pseudomonadati</taxon>
        <taxon>Campylobacterota</taxon>
        <taxon>Epsilonproteobacteria</taxon>
        <taxon>Campylobacterales</taxon>
        <taxon>Sulfurimonadaceae</taxon>
        <taxon>Sulfuricurvum</taxon>
    </lineage>
</organism>
<comment type="caution">
    <text evidence="2">The sequence shown here is derived from an EMBL/GenBank/DDBJ whole genome shotgun (WGS) entry which is preliminary data.</text>
</comment>
<reference evidence="2 3" key="1">
    <citation type="journal article" date="2017" name="Front. Microbiol.">
        <title>Comparative Genomic Analysis of the Class Epsilonproteobacteria and Proposed Reclassification to Epsilonbacteraeota (phyl. nov.).</title>
        <authorList>
            <person name="Waite D.W."/>
            <person name="Vanwonterghem I."/>
            <person name="Rinke C."/>
            <person name="Parks D.H."/>
            <person name="Zhang Y."/>
            <person name="Takai K."/>
            <person name="Sievert S.M."/>
            <person name="Simon J."/>
            <person name="Campbell B.J."/>
            <person name="Hanson T.E."/>
            <person name="Woyke T."/>
            <person name="Klotz M.G."/>
            <person name="Hugenholtz P."/>
        </authorList>
    </citation>
    <scope>NUCLEOTIDE SEQUENCE [LARGE SCALE GENOMIC DNA]</scope>
    <source>
        <strain evidence="2">UBA12443</strain>
    </source>
</reference>
<feature type="compositionally biased region" description="Polar residues" evidence="1">
    <location>
        <begin position="1"/>
        <end position="14"/>
    </location>
</feature>
<feature type="compositionally biased region" description="Low complexity" evidence="1">
    <location>
        <begin position="15"/>
        <end position="24"/>
    </location>
</feature>
<sequence length="405" mass="45817">MTVTSATQTGYTQPTNKTTATKATSAYESVAPTTTQQTDQNTEIQKKEEPTKATTEVQNDTKEQLTTQQELEIKQQAAQTMSETEESPLATAIQESSQTQNVEETKATGKLAEMQEKYKDIYTPIPETYSKADEELQAQKISEAYPNYPFGSAFLELVNSFYDGEPIIPGNGIMQEQSNGITQEQKEKQEVAYQKAYDLFGGEDAYKKMQKDVQAIKEQYPFNEWAKQGYADNSKELARFKNAAIYEGLERGLSLESATKVARNAEYMFMDTSYASKMLDDKLIKAGRMSPAPEGGRETVKTEVNFDHPNNGTMDLRAYGIDGAWNTNEVIENQKGMLQEIEKKISQFNFMLNNKELIKEAIMKLPADARGLMNNEGYESWINEELLPRMQVGYEVFSKYQIYDN</sequence>
<dbReference type="AlphaFoldDB" id="A0A2D3WP64"/>